<dbReference type="InterPro" id="IPR004134">
    <property type="entry name" value="Peptidase_C1B"/>
</dbReference>
<keyword evidence="3 4" id="KW-0788">Thiol protease</keyword>
<evidence type="ECO:0000256" key="2">
    <source>
        <dbReference type="ARBA" id="ARBA00022801"/>
    </source>
</evidence>
<dbReference type="GO" id="GO:0009636">
    <property type="term" value="P:response to toxic substance"/>
    <property type="evidence" value="ECO:0007669"/>
    <property type="project" value="TreeGrafter"/>
</dbReference>
<keyword evidence="6" id="KW-0732">Signal</keyword>
<protein>
    <recommendedName>
        <fullName evidence="4">Aminopeptidase</fullName>
    </recommendedName>
</protein>
<accession>A0A0D0IV20</accession>
<comment type="similarity">
    <text evidence="4">Belongs to the peptidase C1 family.</text>
</comment>
<keyword evidence="2 4" id="KW-0378">Hydrolase</keyword>
<evidence type="ECO:0000256" key="1">
    <source>
        <dbReference type="ARBA" id="ARBA00022670"/>
    </source>
</evidence>
<dbReference type="GO" id="GO:0006508">
    <property type="term" value="P:proteolysis"/>
    <property type="evidence" value="ECO:0007669"/>
    <property type="project" value="UniProtKB-KW"/>
</dbReference>
<evidence type="ECO:0000256" key="3">
    <source>
        <dbReference type="ARBA" id="ARBA00022807"/>
    </source>
</evidence>
<proteinExistence type="inferred from homology"/>
<feature type="active site" evidence="5">
    <location>
        <position position="336"/>
    </location>
</feature>
<dbReference type="GO" id="GO:0005737">
    <property type="term" value="C:cytoplasm"/>
    <property type="evidence" value="ECO:0007669"/>
    <property type="project" value="TreeGrafter"/>
</dbReference>
<feature type="chain" id="PRO_5002224723" description="Aminopeptidase" evidence="6">
    <location>
        <begin position="20"/>
        <end position="400"/>
    </location>
</feature>
<dbReference type="PIRSF" id="PIRSF005700">
    <property type="entry name" value="PepC"/>
    <property type="match status" value="1"/>
</dbReference>
<dbReference type="Gene3D" id="3.90.70.10">
    <property type="entry name" value="Cysteine proteinases"/>
    <property type="match status" value="1"/>
</dbReference>
<evidence type="ECO:0000256" key="5">
    <source>
        <dbReference type="PIRSR" id="PIRSR005700-1"/>
    </source>
</evidence>
<gene>
    <name evidence="7" type="ORF">ST44_08845</name>
</gene>
<keyword evidence="8" id="KW-1185">Reference proteome</keyword>
<dbReference type="GO" id="GO:0043418">
    <property type="term" value="P:homocysteine catabolic process"/>
    <property type="evidence" value="ECO:0007669"/>
    <property type="project" value="TreeGrafter"/>
</dbReference>
<evidence type="ECO:0000256" key="6">
    <source>
        <dbReference type="SAM" id="SignalP"/>
    </source>
</evidence>
<evidence type="ECO:0000313" key="8">
    <source>
        <dbReference type="Proteomes" id="UP000032046"/>
    </source>
</evidence>
<dbReference type="RefSeq" id="WP_022315869.1">
    <property type="nucleotide sequence ID" value="NZ_JAXESS010000087.1"/>
</dbReference>
<dbReference type="AlphaFoldDB" id="A0A0D0IV20"/>
<dbReference type="Pfam" id="PF03051">
    <property type="entry name" value="Peptidase_C1_2"/>
    <property type="match status" value="1"/>
</dbReference>
<dbReference type="InterPro" id="IPR038765">
    <property type="entry name" value="Papain-like_cys_pep_sf"/>
</dbReference>
<name>A0A0D0IV20_9BACT</name>
<dbReference type="PANTHER" id="PTHR10363">
    <property type="entry name" value="BLEOMYCIN HYDROLASE"/>
    <property type="match status" value="1"/>
</dbReference>
<dbReference type="Proteomes" id="UP000032046">
    <property type="component" value="Unassembled WGS sequence"/>
</dbReference>
<keyword evidence="1 4" id="KW-0645">Protease</keyword>
<keyword evidence="4" id="KW-0031">Aminopeptidase</keyword>
<feature type="active site" evidence="5">
    <location>
        <position position="53"/>
    </location>
</feature>
<evidence type="ECO:0000313" key="7">
    <source>
        <dbReference type="EMBL" id="KIP61703.1"/>
    </source>
</evidence>
<dbReference type="STRING" id="1602171.ST44_08845"/>
<sequence length="400" mass="45068">MKKILTLALLACLAMGANAQEKKESANKNKPVFTTIKECKITSIKDQSRSGTCWDYSTLSFFESEILRKTGKSVDLCEAFVANKTYMDRAITAVRMHGDVSFSQGGSAEDPLYCLKNYGICPEDAMPAPGSLYGDSLNNFNEFFAVMTPYVEAVAKSNMKKLSPAWKKGLQAILDTYLGKCPESFKYEGKTYTPRTFADSFGLDWNDYVSITSYTHHPFYKPFAVEVQDNWRWGMSYNVPVEDINRIIDNAINNGYSVMWGGDVSEQGFTRQGLAVAIDTKAVQSLAGSDAAKWLKLTQSQKTNLLDSLGVNTPEVKLTQEMRQEAFDNWETTDDHGMHLFGLAKDQNGKEYYMIKNSWGEHGDYKGIWYMTKTFSAYKVMDFMVNKNAIPKDIRKKLGI</sequence>
<feature type="signal peptide" evidence="6">
    <location>
        <begin position="1"/>
        <end position="19"/>
    </location>
</feature>
<organism evidence="7 8">
    <name type="scientific">Prevotella pectinovora</name>
    <dbReference type="NCBI Taxonomy" id="1602169"/>
    <lineage>
        <taxon>Bacteria</taxon>
        <taxon>Pseudomonadati</taxon>
        <taxon>Bacteroidota</taxon>
        <taxon>Bacteroidia</taxon>
        <taxon>Bacteroidales</taxon>
        <taxon>Prevotellaceae</taxon>
        <taxon>Prevotella</taxon>
    </lineage>
</organism>
<dbReference type="GO" id="GO:0070005">
    <property type="term" value="F:cysteine-type aminopeptidase activity"/>
    <property type="evidence" value="ECO:0007669"/>
    <property type="project" value="InterPro"/>
</dbReference>
<reference evidence="7 8" key="1">
    <citation type="submission" date="2015-01" db="EMBL/GenBank/DDBJ databases">
        <title>Comparative genomics of non-oral Prevotella species.</title>
        <authorList>
            <person name="Accetto T."/>
            <person name="Nograsek B."/>
            <person name="Avgustin G."/>
        </authorList>
    </citation>
    <scope>NUCLEOTIDE SEQUENCE [LARGE SCALE GENOMIC DNA]</scope>
    <source>
        <strain evidence="7 8">P5-119</strain>
    </source>
</reference>
<dbReference type="SUPFAM" id="SSF54001">
    <property type="entry name" value="Cysteine proteinases"/>
    <property type="match status" value="1"/>
</dbReference>
<evidence type="ECO:0000256" key="4">
    <source>
        <dbReference type="PIRNR" id="PIRNR005700"/>
    </source>
</evidence>
<dbReference type="PANTHER" id="PTHR10363:SF2">
    <property type="entry name" value="BLEOMYCIN HYDROLASE"/>
    <property type="match status" value="1"/>
</dbReference>
<dbReference type="EMBL" id="JXQK01000063">
    <property type="protein sequence ID" value="KIP61703.1"/>
    <property type="molecule type" value="Genomic_DNA"/>
</dbReference>
<feature type="active site" evidence="5">
    <location>
        <position position="357"/>
    </location>
</feature>
<comment type="caution">
    <text evidence="7">The sequence shown here is derived from an EMBL/GenBank/DDBJ whole genome shotgun (WGS) entry which is preliminary data.</text>
</comment>